<gene>
    <name evidence="1" type="ORF">MUN76_15440</name>
</gene>
<dbReference type="Gene3D" id="1.10.10.10">
    <property type="entry name" value="Winged helix-like DNA-binding domain superfamily/Winged helix DNA-binding domain"/>
    <property type="match status" value="1"/>
</dbReference>
<protein>
    <submittedName>
        <fullName evidence="1">Helix-turn-helix domain-containing protein</fullName>
    </submittedName>
</protein>
<dbReference type="RefSeq" id="WP_244686003.1">
    <property type="nucleotide sequence ID" value="NZ_CP095043.1"/>
</dbReference>
<evidence type="ECO:0000313" key="1">
    <source>
        <dbReference type="EMBL" id="UOQ60402.1"/>
    </source>
</evidence>
<organism evidence="1 2">
    <name type="scientific">Leucobacter rhizosphaerae</name>
    <dbReference type="NCBI Taxonomy" id="2932245"/>
    <lineage>
        <taxon>Bacteria</taxon>
        <taxon>Bacillati</taxon>
        <taxon>Actinomycetota</taxon>
        <taxon>Actinomycetes</taxon>
        <taxon>Micrococcales</taxon>
        <taxon>Microbacteriaceae</taxon>
        <taxon>Leucobacter</taxon>
    </lineage>
</organism>
<evidence type="ECO:0000313" key="2">
    <source>
        <dbReference type="Proteomes" id="UP000831775"/>
    </source>
</evidence>
<name>A0ABY4FVU5_9MICO</name>
<proteinExistence type="predicted"/>
<dbReference type="Pfam" id="PF13384">
    <property type="entry name" value="HTH_23"/>
    <property type="match status" value="1"/>
</dbReference>
<reference evidence="1 2" key="1">
    <citation type="submission" date="2022-04" db="EMBL/GenBank/DDBJ databases">
        <title>Leucobacter sp. isolated from rhizosphere of onion.</title>
        <authorList>
            <person name="Won M."/>
            <person name="Lee C.-M."/>
            <person name="Woen H.-Y."/>
            <person name="Kwon S.-W."/>
        </authorList>
    </citation>
    <scope>NUCLEOTIDE SEQUENCE [LARGE SCALE GENOMIC DNA]</scope>
    <source>
        <strain evidence="1 2">H25R-14</strain>
    </source>
</reference>
<sequence length="53" mass="5730">MKSRILELRAVGLTYAQIAAEVGLSTSRVGQIVKSAETRALIEQIRANSSADR</sequence>
<dbReference type="InterPro" id="IPR013324">
    <property type="entry name" value="RNA_pol_sigma_r3/r4-like"/>
</dbReference>
<keyword evidence="2" id="KW-1185">Reference proteome</keyword>
<dbReference type="InterPro" id="IPR036388">
    <property type="entry name" value="WH-like_DNA-bd_sf"/>
</dbReference>
<dbReference type="EMBL" id="CP095043">
    <property type="protein sequence ID" value="UOQ60402.1"/>
    <property type="molecule type" value="Genomic_DNA"/>
</dbReference>
<accession>A0ABY4FVU5</accession>
<dbReference type="SUPFAM" id="SSF88659">
    <property type="entry name" value="Sigma3 and sigma4 domains of RNA polymerase sigma factors"/>
    <property type="match status" value="1"/>
</dbReference>
<dbReference type="Proteomes" id="UP000831775">
    <property type="component" value="Chromosome"/>
</dbReference>